<accession>A0ABS3RJ00</accession>
<feature type="region of interest" description="Disordered" evidence="1">
    <location>
        <begin position="378"/>
        <end position="415"/>
    </location>
</feature>
<comment type="caution">
    <text evidence="3">The sequence shown here is derived from an EMBL/GenBank/DDBJ whole genome shotgun (WGS) entry which is preliminary data.</text>
</comment>
<feature type="region of interest" description="Disordered" evidence="1">
    <location>
        <begin position="302"/>
        <end position="348"/>
    </location>
</feature>
<dbReference type="InterPro" id="IPR013783">
    <property type="entry name" value="Ig-like_fold"/>
</dbReference>
<keyword evidence="2" id="KW-0812">Transmembrane</keyword>
<name>A0ABS3RJ00_9ACTN</name>
<protein>
    <recommendedName>
        <fullName evidence="5">Fibronectin type-III domain-containing protein</fullName>
    </recommendedName>
</protein>
<keyword evidence="2" id="KW-1133">Transmembrane helix</keyword>
<feature type="transmembrane region" description="Helical" evidence="2">
    <location>
        <begin position="352"/>
        <end position="372"/>
    </location>
</feature>
<dbReference type="Proteomes" id="UP000680206">
    <property type="component" value="Unassembled WGS sequence"/>
</dbReference>
<feature type="region of interest" description="Disordered" evidence="1">
    <location>
        <begin position="117"/>
        <end position="267"/>
    </location>
</feature>
<dbReference type="RefSeq" id="WP_208236120.1">
    <property type="nucleotide sequence ID" value="NZ_JAGEPF010000001.1"/>
</dbReference>
<feature type="compositionally biased region" description="Low complexity" evidence="1">
    <location>
        <begin position="384"/>
        <end position="411"/>
    </location>
</feature>
<organism evidence="3 4">
    <name type="scientific">Actinomadura violacea</name>
    <dbReference type="NCBI Taxonomy" id="2819934"/>
    <lineage>
        <taxon>Bacteria</taxon>
        <taxon>Bacillati</taxon>
        <taxon>Actinomycetota</taxon>
        <taxon>Actinomycetes</taxon>
        <taxon>Streptosporangiales</taxon>
        <taxon>Thermomonosporaceae</taxon>
        <taxon>Actinomadura</taxon>
    </lineage>
</organism>
<keyword evidence="2" id="KW-0472">Membrane</keyword>
<feature type="compositionally biased region" description="Low complexity" evidence="1">
    <location>
        <begin position="248"/>
        <end position="261"/>
    </location>
</feature>
<feature type="compositionally biased region" description="Basic and acidic residues" evidence="1">
    <location>
        <begin position="224"/>
        <end position="245"/>
    </location>
</feature>
<feature type="compositionally biased region" description="Pro residues" evidence="1">
    <location>
        <begin position="142"/>
        <end position="162"/>
    </location>
</feature>
<dbReference type="InterPro" id="IPR036116">
    <property type="entry name" value="FN3_sf"/>
</dbReference>
<keyword evidence="4" id="KW-1185">Reference proteome</keyword>
<evidence type="ECO:0000256" key="2">
    <source>
        <dbReference type="SAM" id="Phobius"/>
    </source>
</evidence>
<evidence type="ECO:0000256" key="1">
    <source>
        <dbReference type="SAM" id="MobiDB-lite"/>
    </source>
</evidence>
<feature type="compositionally biased region" description="Pro residues" evidence="1">
    <location>
        <begin position="310"/>
        <end position="330"/>
    </location>
</feature>
<dbReference type="Gene3D" id="2.60.40.10">
    <property type="entry name" value="Immunoglobulins"/>
    <property type="match status" value="1"/>
</dbReference>
<dbReference type="SUPFAM" id="SSF49265">
    <property type="entry name" value="Fibronectin type III"/>
    <property type="match status" value="1"/>
</dbReference>
<evidence type="ECO:0008006" key="5">
    <source>
        <dbReference type="Google" id="ProtNLM"/>
    </source>
</evidence>
<proteinExistence type="predicted"/>
<feature type="compositionally biased region" description="Acidic residues" evidence="1">
    <location>
        <begin position="201"/>
        <end position="217"/>
    </location>
</feature>
<dbReference type="EMBL" id="JAGEPF010000001">
    <property type="protein sequence ID" value="MBO2456323.1"/>
    <property type="molecule type" value="Genomic_DNA"/>
</dbReference>
<gene>
    <name evidence="3" type="ORF">J4709_01805</name>
</gene>
<reference evidence="3 4" key="1">
    <citation type="submission" date="2021-03" db="EMBL/GenBank/DDBJ databases">
        <title>Actinomadura violae sp. nov., isolated from lichen in Thailand.</title>
        <authorList>
            <person name="Kanchanasin P."/>
            <person name="Saeng-In P."/>
            <person name="Phongsopitanun W."/>
            <person name="Yuki M."/>
            <person name="Kudo T."/>
            <person name="Ohkuma M."/>
            <person name="Tanasupawat S."/>
        </authorList>
    </citation>
    <scope>NUCLEOTIDE SEQUENCE [LARGE SCALE GENOMIC DNA]</scope>
    <source>
        <strain evidence="3 4">LCR2-06</strain>
    </source>
</reference>
<evidence type="ECO:0000313" key="3">
    <source>
        <dbReference type="EMBL" id="MBO2456323.1"/>
    </source>
</evidence>
<evidence type="ECO:0000313" key="4">
    <source>
        <dbReference type="Proteomes" id="UP000680206"/>
    </source>
</evidence>
<sequence length="506" mass="52515">MVTAPNVIVAGHAALARKLRATGRFPAVFDVASATALRELSQSGKVGSPATFMFGPDFGEDLPDAGVPVLANGLAASGFTVLVHSVFSERGDVFDPRVIADMGPLTMGELLALLTRPNARPAPRREPPAEPPPPPRRELLMEPPPEAWTAPAPAPAPEPAPAPAQAVATVIEPQPAPAEEPPEDDYQDVTAQPSPVPEPAEVTDWDVDSVDEGDELPDAPYPTREQRTVESPEQHGRPEGGDDHQYVAAYPAEAPGPAEAENLAGQQGAAEWMWTETAPEPEHYTYTAPEPDPYAYTVPEPDQVVYTPLGPGPHAGPPPEGGPYGAPPQGPHQQSLVPVPKPPRSGSRRGKIVLMAGAVLVLVAGLTAAAVLTAGSGNPDRHPAAAATPAGSSPASASPPAAAVPTSSPTAVRPAEQYKPANVRIVDSRVSIEVSWKDATGGKASYYVVGGPQGQRPSTLANTQPGATKVVVAALNPSVEYCLTVVAVVDVDRVAYAKPVCTHRGK</sequence>